<gene>
    <name evidence="4" type="ORF">GIB67_014974</name>
</gene>
<protein>
    <recommendedName>
        <fullName evidence="3">DUF4216 domain-containing protein</fullName>
    </recommendedName>
</protein>
<evidence type="ECO:0000259" key="3">
    <source>
        <dbReference type="Pfam" id="PF13952"/>
    </source>
</evidence>
<keyword evidence="1" id="KW-0175">Coiled coil</keyword>
<feature type="region of interest" description="Disordered" evidence="2">
    <location>
        <begin position="279"/>
        <end position="301"/>
    </location>
</feature>
<dbReference type="AlphaFoldDB" id="A0A7J7MTS2"/>
<keyword evidence="5" id="KW-1185">Reference proteome</keyword>
<sequence>GILRTREASKIRLIDEVNDFINEASNSGQEEKSSNKVEELHITIDVLLAVMVYACSLVIAGRFGSLKLNWGCRLRKRKNDLEHINEHLIINGLDTTYTTWIHHGEQFSRSYVNSQSSTLPANNVEDPSPSLVSMDNDILEHLPNKVNAEDEVNVEAHAEATTFTCNNGGVNQAQTDHEENIKPQRCMTGAEVLCKMEAIDTKYGKIEENKKMKDLKRKRDAMTNLRYVNLAKLQRNLKNDDEPFILASQATQVFYCKDHSRPDVQWHVVLDSQRVFMSGEDKSSMGASSEPPTTQRKEYRPRGLQVPRGRLIPIQFDDETFDLDPDEHQVMLDYKPDMALKNWKSKLRTNNYDTYEMDEERKSKRPKGIKKEDWIEFVDRLSTPEEHAKHEKGKAPRSKMHSPHTTGRLGVSGNKEILEYMYRAIQNDPMLNDKDLDNDAVSVEYGADENGHVRGYNGHLNKTNIRVSTPLRRVIEWKRVKQAMLNEVQESLEVEANERRQLEKRVAVFESRESPYGGRRCSPPPPESSSDNSCILKDMFGTHVAYRTVKFNITAPEGFYNVIIDEVIRGVFVY</sequence>
<evidence type="ECO:0000256" key="2">
    <source>
        <dbReference type="SAM" id="MobiDB-lite"/>
    </source>
</evidence>
<evidence type="ECO:0000313" key="5">
    <source>
        <dbReference type="Proteomes" id="UP000541444"/>
    </source>
</evidence>
<feature type="region of interest" description="Disordered" evidence="2">
    <location>
        <begin position="513"/>
        <end position="533"/>
    </location>
</feature>
<dbReference type="InterPro" id="IPR025312">
    <property type="entry name" value="DUF4216"/>
</dbReference>
<accession>A0A7J7MTS2</accession>
<feature type="non-terminal residue" evidence="4">
    <location>
        <position position="1"/>
    </location>
</feature>
<reference evidence="4 5" key="1">
    <citation type="journal article" date="2020" name="IScience">
        <title>Genome Sequencing of the Endangered Kingdonia uniflora (Circaeasteraceae, Ranunculales) Reveals Potential Mechanisms of Evolutionary Specialization.</title>
        <authorList>
            <person name="Sun Y."/>
            <person name="Deng T."/>
            <person name="Zhang A."/>
            <person name="Moore M.J."/>
            <person name="Landis J.B."/>
            <person name="Lin N."/>
            <person name="Zhang H."/>
            <person name="Zhang X."/>
            <person name="Huang J."/>
            <person name="Zhang X."/>
            <person name="Sun H."/>
            <person name="Wang H."/>
        </authorList>
    </citation>
    <scope>NUCLEOTIDE SEQUENCE [LARGE SCALE GENOMIC DNA]</scope>
    <source>
        <strain evidence="4">TB1705</strain>
        <tissue evidence="4">Leaf</tissue>
    </source>
</reference>
<feature type="region of interest" description="Disordered" evidence="2">
    <location>
        <begin position="382"/>
        <end position="410"/>
    </location>
</feature>
<feature type="coiled-coil region" evidence="1">
    <location>
        <begin position="485"/>
        <end position="512"/>
    </location>
</feature>
<name>A0A7J7MTS2_9MAGN</name>
<feature type="compositionally biased region" description="Polar residues" evidence="2">
    <location>
        <begin position="285"/>
        <end position="294"/>
    </location>
</feature>
<organism evidence="4 5">
    <name type="scientific">Kingdonia uniflora</name>
    <dbReference type="NCBI Taxonomy" id="39325"/>
    <lineage>
        <taxon>Eukaryota</taxon>
        <taxon>Viridiplantae</taxon>
        <taxon>Streptophyta</taxon>
        <taxon>Embryophyta</taxon>
        <taxon>Tracheophyta</taxon>
        <taxon>Spermatophyta</taxon>
        <taxon>Magnoliopsida</taxon>
        <taxon>Ranunculales</taxon>
        <taxon>Circaeasteraceae</taxon>
        <taxon>Kingdonia</taxon>
    </lineage>
</organism>
<feature type="compositionally biased region" description="Basic residues" evidence="2">
    <location>
        <begin position="390"/>
        <end position="402"/>
    </location>
</feature>
<feature type="domain" description="DUF4216" evidence="3">
    <location>
        <begin position="218"/>
        <end position="269"/>
    </location>
</feature>
<dbReference type="EMBL" id="JACGCM010001237">
    <property type="protein sequence ID" value="KAF6158180.1"/>
    <property type="molecule type" value="Genomic_DNA"/>
</dbReference>
<comment type="caution">
    <text evidence="4">The sequence shown here is derived from an EMBL/GenBank/DDBJ whole genome shotgun (WGS) entry which is preliminary data.</text>
</comment>
<evidence type="ECO:0000313" key="4">
    <source>
        <dbReference type="EMBL" id="KAF6158180.1"/>
    </source>
</evidence>
<evidence type="ECO:0000256" key="1">
    <source>
        <dbReference type="SAM" id="Coils"/>
    </source>
</evidence>
<dbReference type="Pfam" id="PF13952">
    <property type="entry name" value="DUF4216"/>
    <property type="match status" value="1"/>
</dbReference>
<proteinExistence type="predicted"/>
<dbReference type="Proteomes" id="UP000541444">
    <property type="component" value="Unassembled WGS sequence"/>
</dbReference>